<proteinExistence type="predicted"/>
<dbReference type="RefSeq" id="WP_094208268.1">
    <property type="nucleotide sequence ID" value="NZ_JAWGVI010000008.1"/>
</dbReference>
<reference evidence="2" key="1">
    <citation type="submission" date="2017-04" db="EMBL/GenBank/DDBJ databases">
        <title>Finegoldia magna isolated from orthopedic joint implant-associated infections.</title>
        <authorList>
            <person name="Bjorklund S."/>
            <person name="Bruggemann H."/>
            <person name="Jensen A."/>
            <person name="Hellmark B."/>
            <person name="Soderquist B."/>
        </authorList>
    </citation>
    <scope>NUCLEOTIDE SEQUENCE [LARGE SCALE GENOMIC DNA]</scope>
    <source>
        <strain evidence="2">12T273</strain>
    </source>
</reference>
<dbReference type="Proteomes" id="UP000215546">
    <property type="component" value="Unassembled WGS sequence"/>
</dbReference>
<dbReference type="EMBL" id="NDYE01000005">
    <property type="protein sequence ID" value="OXZ33880.1"/>
    <property type="molecule type" value="Genomic_DNA"/>
</dbReference>
<keyword evidence="1" id="KW-0131">Cell cycle</keyword>
<sequence length="357" mass="40540">MSDESKKISRKISQLFNDKQIIDVLKLSNVTRYGYEMPEIYVYLDDDQDSGYIAIENIGGNYLTLDKEKYNQIVSGIIGGKYKKYSVVSSELILSDTYVLFHFEDVLTSKRFILNSTDDLKECLSENPNIIKFSKDLSLDFSDTAHLSIVARTRAGKTFLAGRYLAEIMVLQGWEVEYNSAKRDLYVDKFNGQHDPVKIVERAEYYCEVMLERLETIHLAGKEKYKDIGLSDIGLFFDEIGNLNAALDSEKEYKKRWEQAINKLSATGGSAGIHIIAISQHATKEGFLPSLARVNCSDAVIMLGGAADSADERRYLMSGYADMPRRNYKKGTGLARFISAKPKWHTPHYYETPLINF</sequence>
<dbReference type="Gene3D" id="3.40.50.300">
    <property type="entry name" value="P-loop containing nucleotide triphosphate hydrolases"/>
    <property type="match status" value="1"/>
</dbReference>
<dbReference type="GO" id="GO:0051301">
    <property type="term" value="P:cell division"/>
    <property type="evidence" value="ECO:0007669"/>
    <property type="project" value="UniProtKB-KW"/>
</dbReference>
<evidence type="ECO:0000313" key="2">
    <source>
        <dbReference type="Proteomes" id="UP000215546"/>
    </source>
</evidence>
<evidence type="ECO:0000313" key="1">
    <source>
        <dbReference type="EMBL" id="OXZ33880.1"/>
    </source>
</evidence>
<dbReference type="AlphaFoldDB" id="A0A233VND2"/>
<name>A0A233VND2_FINMA</name>
<protein>
    <submittedName>
        <fullName evidence="1">Cell division protein FtsK</fullName>
    </submittedName>
</protein>
<accession>A0A233VND2</accession>
<dbReference type="SUPFAM" id="SSF52540">
    <property type="entry name" value="P-loop containing nucleoside triphosphate hydrolases"/>
    <property type="match status" value="1"/>
</dbReference>
<comment type="caution">
    <text evidence="1">The sequence shown here is derived from an EMBL/GenBank/DDBJ whole genome shotgun (WGS) entry which is preliminary data.</text>
</comment>
<dbReference type="InterPro" id="IPR027417">
    <property type="entry name" value="P-loop_NTPase"/>
</dbReference>
<organism evidence="1 2">
    <name type="scientific">Finegoldia magna</name>
    <name type="common">Peptostreptococcus magnus</name>
    <dbReference type="NCBI Taxonomy" id="1260"/>
    <lineage>
        <taxon>Bacteria</taxon>
        <taxon>Bacillati</taxon>
        <taxon>Bacillota</taxon>
        <taxon>Tissierellia</taxon>
        <taxon>Tissierellales</taxon>
        <taxon>Peptoniphilaceae</taxon>
        <taxon>Finegoldia</taxon>
    </lineage>
</organism>
<keyword evidence="1" id="KW-0132">Cell division</keyword>
<gene>
    <name evidence="1" type="ORF">B9N55_02250</name>
</gene>